<proteinExistence type="predicted"/>
<dbReference type="OrthoDB" id="786439at2759"/>
<evidence type="ECO:0000313" key="2">
    <source>
        <dbReference type="EMBL" id="GAU28418.1"/>
    </source>
</evidence>
<name>A0A2Z6MA03_TRISU</name>
<reference evidence="3" key="1">
    <citation type="journal article" date="2017" name="Front. Plant Sci.">
        <title>Climate Clever Clovers: New Paradigm to Reduce the Environmental Footprint of Ruminants by Breeding Low Methanogenic Forages Utilizing Haplotype Variation.</title>
        <authorList>
            <person name="Kaur P."/>
            <person name="Appels R."/>
            <person name="Bayer P.E."/>
            <person name="Keeble-Gagnere G."/>
            <person name="Wang J."/>
            <person name="Hirakawa H."/>
            <person name="Shirasawa K."/>
            <person name="Vercoe P."/>
            <person name="Stefanova K."/>
            <person name="Durmic Z."/>
            <person name="Nichols P."/>
            <person name="Revell C."/>
            <person name="Isobe S.N."/>
            <person name="Edwards D."/>
            <person name="Erskine W."/>
        </authorList>
    </citation>
    <scope>NUCLEOTIDE SEQUENCE [LARGE SCALE GENOMIC DNA]</scope>
    <source>
        <strain evidence="3">cv. Daliak</strain>
    </source>
</reference>
<gene>
    <name evidence="2" type="ORF">TSUD_54700</name>
</gene>
<keyword evidence="3" id="KW-1185">Reference proteome</keyword>
<keyword evidence="1" id="KW-0175">Coiled coil</keyword>
<feature type="coiled-coil region" evidence="1">
    <location>
        <begin position="34"/>
        <end position="61"/>
    </location>
</feature>
<protein>
    <submittedName>
        <fullName evidence="2">Uncharacterized protein</fullName>
    </submittedName>
</protein>
<evidence type="ECO:0000256" key="1">
    <source>
        <dbReference type="SAM" id="Coils"/>
    </source>
</evidence>
<dbReference type="AlphaFoldDB" id="A0A2Z6MA03"/>
<accession>A0A2Z6MA03</accession>
<dbReference type="EMBL" id="DF973372">
    <property type="protein sequence ID" value="GAU28418.1"/>
    <property type="molecule type" value="Genomic_DNA"/>
</dbReference>
<evidence type="ECO:0000313" key="3">
    <source>
        <dbReference type="Proteomes" id="UP000242715"/>
    </source>
</evidence>
<sequence length="114" mass="13081">MGAVFSVAAKIAEFTIEPVIGRQLGYILYYEDNLERMKTDFQKLEGKKDIVQRKVNEARKNGEKIEGIVEKWLNEVDDIVVEAKKLIDTEDHAKAHFSMGHFPNLFTSDSHTVR</sequence>
<dbReference type="Proteomes" id="UP000242715">
    <property type="component" value="Unassembled WGS sequence"/>
</dbReference>
<organism evidence="2 3">
    <name type="scientific">Trifolium subterraneum</name>
    <name type="common">Subterranean clover</name>
    <dbReference type="NCBI Taxonomy" id="3900"/>
    <lineage>
        <taxon>Eukaryota</taxon>
        <taxon>Viridiplantae</taxon>
        <taxon>Streptophyta</taxon>
        <taxon>Embryophyta</taxon>
        <taxon>Tracheophyta</taxon>
        <taxon>Spermatophyta</taxon>
        <taxon>Magnoliopsida</taxon>
        <taxon>eudicotyledons</taxon>
        <taxon>Gunneridae</taxon>
        <taxon>Pentapetalae</taxon>
        <taxon>rosids</taxon>
        <taxon>fabids</taxon>
        <taxon>Fabales</taxon>
        <taxon>Fabaceae</taxon>
        <taxon>Papilionoideae</taxon>
        <taxon>50 kb inversion clade</taxon>
        <taxon>NPAAA clade</taxon>
        <taxon>Hologalegina</taxon>
        <taxon>IRL clade</taxon>
        <taxon>Trifolieae</taxon>
        <taxon>Trifolium</taxon>
    </lineage>
</organism>